<sequence length="402" mass="45260">MISHYVPVISSNLTIILTTSPTPSTPSTDLLASILSSFHTHCPILLQCNIIVVLDTFERISPVLRLKKGQATPELAAAYETYKAKTKALFLHQWPGPNGLCPTGLYRNTPSPHISIDIAEYGSPGQAHTSVTLDITEYLAAGVTLIEPRERLGFGLSVRSALRRVTTPYVWVQQHDWALDAPIPVNAIVRVMHANHLCEHAPIRYVCLPSVRMVGYAASMLAVKHPMLRQLTEKLKGNYSQVAVGKEEEVIEDTEERRKAMVGERVSLTPMFFWHDKTHIASTEHYKQRVFPSRLAMPRGAFIEDTIGHRARDQMKAGDFTKWATWLYYPKDGQQLCLRHLDGRMWKGMEAEAVLQKGYMHAKAVTAQKRAEEAERNRKRDGRGDEEISAELLWVGSDIRMG</sequence>
<organism evidence="1 2">
    <name type="scientific">Ceratocystis pirilliformis</name>
    <dbReference type="NCBI Taxonomy" id="259994"/>
    <lineage>
        <taxon>Eukaryota</taxon>
        <taxon>Fungi</taxon>
        <taxon>Dikarya</taxon>
        <taxon>Ascomycota</taxon>
        <taxon>Pezizomycotina</taxon>
        <taxon>Sordariomycetes</taxon>
        <taxon>Hypocreomycetidae</taxon>
        <taxon>Microascales</taxon>
        <taxon>Ceratocystidaceae</taxon>
        <taxon>Ceratocystis</taxon>
    </lineage>
</organism>
<protein>
    <submittedName>
        <fullName evidence="1">Uncharacterized protein</fullName>
    </submittedName>
</protein>
<evidence type="ECO:0000313" key="1">
    <source>
        <dbReference type="EMBL" id="KAL1889622.1"/>
    </source>
</evidence>
<evidence type="ECO:0000313" key="2">
    <source>
        <dbReference type="Proteomes" id="UP001583280"/>
    </source>
</evidence>
<keyword evidence="2" id="KW-1185">Reference proteome</keyword>
<dbReference type="EMBL" id="JAWDJO010000209">
    <property type="protein sequence ID" value="KAL1889622.1"/>
    <property type="molecule type" value="Genomic_DNA"/>
</dbReference>
<reference evidence="1 2" key="1">
    <citation type="journal article" date="2024" name="IMA Fungus">
        <title>IMA Genome - F19 : A genome assembly and annotation guide to empower mycologists, including annotated draft genome sequences of Ceratocystis pirilliformis, Diaporthe australafricana, Fusarium ophioides, Paecilomyces lecythidis, and Sporothrix stenoceras.</title>
        <authorList>
            <person name="Aylward J."/>
            <person name="Wilson A.M."/>
            <person name="Visagie C.M."/>
            <person name="Spraker J."/>
            <person name="Barnes I."/>
            <person name="Buitendag C."/>
            <person name="Ceriani C."/>
            <person name="Del Mar Angel L."/>
            <person name="du Plessis D."/>
            <person name="Fuchs T."/>
            <person name="Gasser K."/>
            <person name="Kramer D."/>
            <person name="Li W."/>
            <person name="Munsamy K."/>
            <person name="Piso A."/>
            <person name="Price J.L."/>
            <person name="Sonnekus B."/>
            <person name="Thomas C."/>
            <person name="van der Nest A."/>
            <person name="van Dijk A."/>
            <person name="van Heerden A."/>
            <person name="van Vuuren N."/>
            <person name="Yilmaz N."/>
            <person name="Duong T.A."/>
            <person name="van der Merwe N.A."/>
            <person name="Wingfield M.J."/>
            <person name="Wingfield B.D."/>
        </authorList>
    </citation>
    <scope>NUCLEOTIDE SEQUENCE [LARGE SCALE GENOMIC DNA]</scope>
    <source>
        <strain evidence="1 2">CMW 12675</strain>
    </source>
</reference>
<accession>A0ABR3YND8</accession>
<dbReference type="Proteomes" id="UP001583280">
    <property type="component" value="Unassembled WGS sequence"/>
</dbReference>
<name>A0ABR3YND8_9PEZI</name>
<gene>
    <name evidence="1" type="ORF">Cpir12675_005702</name>
</gene>
<comment type="caution">
    <text evidence="1">The sequence shown here is derived from an EMBL/GenBank/DDBJ whole genome shotgun (WGS) entry which is preliminary data.</text>
</comment>
<proteinExistence type="predicted"/>